<dbReference type="OrthoDB" id="1908178at2759"/>
<proteinExistence type="predicted"/>
<dbReference type="Proteomes" id="UP000094112">
    <property type="component" value="Unassembled WGS sequence"/>
</dbReference>
<reference evidence="1 2" key="1">
    <citation type="journal article" date="2016" name="Proc. Natl. Acad. Sci. U.S.A.">
        <title>Comparative genomics of biotechnologically important yeasts.</title>
        <authorList>
            <person name="Riley R."/>
            <person name="Haridas S."/>
            <person name="Wolfe K.H."/>
            <person name="Lopes M.R."/>
            <person name="Hittinger C.T."/>
            <person name="Goeker M."/>
            <person name="Salamov A.A."/>
            <person name="Wisecaver J.H."/>
            <person name="Long T.M."/>
            <person name="Calvey C.H."/>
            <person name="Aerts A.L."/>
            <person name="Barry K.W."/>
            <person name="Choi C."/>
            <person name="Clum A."/>
            <person name="Coughlan A.Y."/>
            <person name="Deshpande S."/>
            <person name="Douglass A.P."/>
            <person name="Hanson S.J."/>
            <person name="Klenk H.-P."/>
            <person name="LaButti K.M."/>
            <person name="Lapidus A."/>
            <person name="Lindquist E.A."/>
            <person name="Lipzen A.M."/>
            <person name="Meier-Kolthoff J.P."/>
            <person name="Ohm R.A."/>
            <person name="Otillar R.P."/>
            <person name="Pangilinan J.L."/>
            <person name="Peng Y."/>
            <person name="Rokas A."/>
            <person name="Rosa C.A."/>
            <person name="Scheuner C."/>
            <person name="Sibirny A.A."/>
            <person name="Slot J.C."/>
            <person name="Stielow J.B."/>
            <person name="Sun H."/>
            <person name="Kurtzman C.P."/>
            <person name="Blackwell M."/>
            <person name="Grigoriev I.V."/>
            <person name="Jeffries T.W."/>
        </authorList>
    </citation>
    <scope>NUCLEOTIDE SEQUENCE [LARGE SCALE GENOMIC DNA]</scope>
    <source>
        <strain evidence="2">ATCC 58044 / CBS 1984 / NCYC 433 / NRRL Y-366-8</strain>
    </source>
</reference>
<protein>
    <recommendedName>
        <fullName evidence="3">ATPase expression protein 1</fullName>
    </recommendedName>
</protein>
<evidence type="ECO:0000313" key="2">
    <source>
        <dbReference type="Proteomes" id="UP000094112"/>
    </source>
</evidence>
<dbReference type="InterPro" id="IPR011990">
    <property type="entry name" value="TPR-like_helical_dom_sf"/>
</dbReference>
<dbReference type="STRING" id="683960.A0A1E3P0G6"/>
<accession>A0A1E3P0G6</accession>
<evidence type="ECO:0000313" key="1">
    <source>
        <dbReference type="EMBL" id="ODQ58966.1"/>
    </source>
</evidence>
<dbReference type="Gene3D" id="1.25.40.10">
    <property type="entry name" value="Tetratricopeptide repeat domain"/>
    <property type="match status" value="1"/>
</dbReference>
<dbReference type="InterPro" id="IPR050667">
    <property type="entry name" value="PPR-containing_protein"/>
</dbReference>
<dbReference type="PANTHER" id="PTHR47939">
    <property type="entry name" value="MEMBRANE-ASSOCIATED SALT-INDUCIBLE PROTEIN-LIKE"/>
    <property type="match status" value="1"/>
</dbReference>
<dbReference type="GeneID" id="30203673"/>
<name>A0A1E3P0G6_WICAA</name>
<keyword evidence="2" id="KW-1185">Reference proteome</keyword>
<organism evidence="1 2">
    <name type="scientific">Wickerhamomyces anomalus (strain ATCC 58044 / CBS 1984 / NCYC 433 / NRRL Y-366-8)</name>
    <name type="common">Yeast</name>
    <name type="synonym">Hansenula anomala</name>
    <dbReference type="NCBI Taxonomy" id="683960"/>
    <lineage>
        <taxon>Eukaryota</taxon>
        <taxon>Fungi</taxon>
        <taxon>Dikarya</taxon>
        <taxon>Ascomycota</taxon>
        <taxon>Saccharomycotina</taxon>
        <taxon>Saccharomycetes</taxon>
        <taxon>Phaffomycetales</taxon>
        <taxon>Wickerhamomycetaceae</taxon>
        <taxon>Wickerhamomyces</taxon>
    </lineage>
</organism>
<dbReference type="AlphaFoldDB" id="A0A1E3P0G6"/>
<evidence type="ECO:0008006" key="3">
    <source>
        <dbReference type="Google" id="ProtNLM"/>
    </source>
</evidence>
<sequence length="464" mass="54248">MSYLGSKILELLQRPVKFNSFQQLCHQLNVSKKLPIFQKSSPVFQNQRGIRKIRMSIPRELSYNKTLYAAFLRKLYPLEQHTVHKDLYAAYCALPSPQPLHIEPQHFEHLLCQFVDSGGFHRGINTNYLANIMTDMFQCGMKASLREVNNYLYLKNYNNNEALPLVERDYEYVLKVSEFHISTANIFLKFAIQTRNVEFISRILNDIAERNLKFDRMTYQMLISYSCDIGDTERSNALFGNYLDIGHVLDISIVNTIIKSLVSNGELSKANEIVELLFKNAKQLGSRQDNSNATHSRRQNVQELNFIDSLKLQRQDSLLFVPTPTFNSFSPLLYNYCSFRHFDALTIFKYLEEMNDLNIEIPNSMYIHIFKSFQEQDVKDLDYLKFTLNFLINEKNVKYNDELFESILESFLKHSGYQNKLVNGIENQWSQLKMNLIKGGSFKKGRSQVEEFSIDAINKLMVFY</sequence>
<dbReference type="PANTHER" id="PTHR47939:SF5">
    <property type="entry name" value="PENTACOTRIPEPTIDE-REPEAT REGION OF PRORP DOMAIN-CONTAINING PROTEIN"/>
    <property type="match status" value="1"/>
</dbReference>
<dbReference type="EMBL" id="KV454211">
    <property type="protein sequence ID" value="ODQ58966.1"/>
    <property type="molecule type" value="Genomic_DNA"/>
</dbReference>
<dbReference type="RefSeq" id="XP_019038173.1">
    <property type="nucleotide sequence ID" value="XM_019186427.1"/>
</dbReference>
<gene>
    <name evidence="1" type="ORF">WICANDRAFT_93681</name>
</gene>